<feature type="transmembrane region" description="Helical" evidence="1">
    <location>
        <begin position="95"/>
        <end position="117"/>
    </location>
</feature>
<protein>
    <recommendedName>
        <fullName evidence="4">Amino acid permease</fullName>
    </recommendedName>
</protein>
<keyword evidence="3" id="KW-1185">Reference proteome</keyword>
<feature type="transmembrane region" description="Helical" evidence="1">
    <location>
        <begin position="12"/>
        <end position="31"/>
    </location>
</feature>
<reference evidence="2 3" key="1">
    <citation type="submission" date="2017-08" db="EMBL/GenBank/DDBJ databases">
        <title>Complete genome sequence of Mucilaginibacter sp. strain BJC16-A31.</title>
        <authorList>
            <consortium name="Henan University of Science and Technology"/>
            <person name="You X."/>
        </authorList>
    </citation>
    <scope>NUCLEOTIDE SEQUENCE [LARGE SCALE GENOMIC DNA]</scope>
    <source>
        <strain evidence="2 3">BJC16-A31</strain>
    </source>
</reference>
<proteinExistence type="predicted"/>
<dbReference type="KEGG" id="muc:MuYL_1082"/>
<name>A0A223NSW7_9SPHI</name>
<dbReference type="Proteomes" id="UP000215002">
    <property type="component" value="Chromosome"/>
</dbReference>
<organism evidence="2 3">
    <name type="scientific">Mucilaginibacter xinganensis</name>
    <dbReference type="NCBI Taxonomy" id="1234841"/>
    <lineage>
        <taxon>Bacteria</taxon>
        <taxon>Pseudomonadati</taxon>
        <taxon>Bacteroidota</taxon>
        <taxon>Sphingobacteriia</taxon>
        <taxon>Sphingobacteriales</taxon>
        <taxon>Sphingobacteriaceae</taxon>
        <taxon>Mucilaginibacter</taxon>
    </lineage>
</organism>
<evidence type="ECO:0000313" key="3">
    <source>
        <dbReference type="Proteomes" id="UP000215002"/>
    </source>
</evidence>
<gene>
    <name evidence="2" type="ORF">MuYL_1082</name>
</gene>
<dbReference type="Pfam" id="PF12725">
    <property type="entry name" value="DUF3810"/>
    <property type="match status" value="1"/>
</dbReference>
<evidence type="ECO:0000313" key="2">
    <source>
        <dbReference type="EMBL" id="ASU32982.1"/>
    </source>
</evidence>
<evidence type="ECO:0000256" key="1">
    <source>
        <dbReference type="SAM" id="Phobius"/>
    </source>
</evidence>
<dbReference type="EMBL" id="CP022743">
    <property type="protein sequence ID" value="ASU32982.1"/>
    <property type="molecule type" value="Genomic_DNA"/>
</dbReference>
<feature type="transmembrane region" description="Helical" evidence="1">
    <location>
        <begin position="43"/>
        <end position="62"/>
    </location>
</feature>
<dbReference type="RefSeq" id="WP_094569508.1">
    <property type="nucleotide sequence ID" value="NZ_CP022743.1"/>
</dbReference>
<dbReference type="InterPro" id="IPR024294">
    <property type="entry name" value="DUF3810"/>
</dbReference>
<sequence length="370" mass="41693">MLNAVDKKALKTRGIAIAALAVAIYLLMVFANHPHAVERYFSTGFYPVICWLLHPVLSLFPFSMGDVFYIATVLYLIYTLVKFLKLLFKKEFFSGALLAAGMVIKVQVAILIFYLFWGMNYFRPLAGERLNLRDTSYTTASLKAVTAMLIDSANATRARLTPADLAQDNSTIFKTAVMAVSKLSNDSASFWAYHPAVKPSILTPLLNYIGTSGYFNPFTGEAQVNYQMPVFNRPVVACHEMSHQMGYGLEDEADFGGFLAGIGSHDRLLRYSAYHLAVDEFMHALFYRDSLANKQLKPRVSKAVHQDFVKERAYWVSYQNKAEVITSIFYDRFLKVNNQPQGLATYNRMVLLVMAKYGKRAAYPDPLPGH</sequence>
<feature type="transmembrane region" description="Helical" evidence="1">
    <location>
        <begin position="68"/>
        <end position="88"/>
    </location>
</feature>
<dbReference type="AlphaFoldDB" id="A0A223NSW7"/>
<keyword evidence="1" id="KW-1133">Transmembrane helix</keyword>
<accession>A0A223NSW7</accession>
<evidence type="ECO:0008006" key="4">
    <source>
        <dbReference type="Google" id="ProtNLM"/>
    </source>
</evidence>
<dbReference type="OrthoDB" id="1048788at2"/>
<keyword evidence="1" id="KW-0472">Membrane</keyword>
<keyword evidence="1" id="KW-0812">Transmembrane</keyword>